<dbReference type="PANTHER" id="PTHR45588:SF1">
    <property type="entry name" value="WW DOMAIN-CONTAINING PROTEIN"/>
    <property type="match status" value="1"/>
</dbReference>
<dbReference type="InterPro" id="IPR019734">
    <property type="entry name" value="TPR_rpt"/>
</dbReference>
<gene>
    <name evidence="2" type="ORF">VCB98_12405</name>
</gene>
<dbReference type="PROSITE" id="PS51257">
    <property type="entry name" value="PROKAR_LIPOPROTEIN"/>
    <property type="match status" value="1"/>
</dbReference>
<keyword evidence="1" id="KW-0732">Signal</keyword>
<dbReference type="RefSeq" id="WP_346053006.1">
    <property type="nucleotide sequence ID" value="NZ_JAYGII010000043.1"/>
</dbReference>
<dbReference type="SMART" id="SM00028">
    <property type="entry name" value="TPR"/>
    <property type="match status" value="5"/>
</dbReference>
<organism evidence="2 3">
    <name type="scientific">Natronospira elongata</name>
    <dbReference type="NCBI Taxonomy" id="3110268"/>
    <lineage>
        <taxon>Bacteria</taxon>
        <taxon>Pseudomonadati</taxon>
        <taxon>Pseudomonadota</taxon>
        <taxon>Gammaproteobacteria</taxon>
        <taxon>Natronospirales</taxon>
        <taxon>Natronospiraceae</taxon>
        <taxon>Natronospira</taxon>
    </lineage>
</organism>
<dbReference type="Gene3D" id="1.25.40.10">
    <property type="entry name" value="Tetratricopeptide repeat domain"/>
    <property type="match status" value="2"/>
</dbReference>
<dbReference type="PANTHER" id="PTHR45588">
    <property type="entry name" value="TPR DOMAIN-CONTAINING PROTEIN"/>
    <property type="match status" value="1"/>
</dbReference>
<name>A0AAP6JGI0_9GAMM</name>
<comment type="caution">
    <text evidence="2">The sequence shown here is derived from an EMBL/GenBank/DDBJ whole genome shotgun (WGS) entry which is preliminary data.</text>
</comment>
<evidence type="ECO:0000313" key="2">
    <source>
        <dbReference type="EMBL" id="MEA5446620.1"/>
    </source>
</evidence>
<evidence type="ECO:0000313" key="3">
    <source>
        <dbReference type="Proteomes" id="UP001302316"/>
    </source>
</evidence>
<protein>
    <recommendedName>
        <fullName evidence="4">Tetratricopeptide repeat protein</fullName>
    </recommendedName>
</protein>
<dbReference type="EMBL" id="JAYGII010000043">
    <property type="protein sequence ID" value="MEA5446620.1"/>
    <property type="molecule type" value="Genomic_DNA"/>
</dbReference>
<dbReference type="InterPro" id="IPR011990">
    <property type="entry name" value="TPR-like_helical_dom_sf"/>
</dbReference>
<sequence>METRIAKAAAGFSGRPMMVALLLVFSLAATQACENGYPGGDHAAGHEHSHDSDRNDHAMLHDHDAVVDDGQPIGVVDFQADCTDAAQQSFDRALALMHHMMYVQARESFEGIVDKDPDCAMAHWGVATTLFQPLWGTRPSLEDRERGWAAISEARDRVADADRERALIEATAAYFRDPSVEEFGPRLQRWADGMAEAYANHGDDLDVAALYGLSRLTIAGGADDPDALYDETEALLRQIWREESRHPGAIHYMIHATDVDGRGRNALDMVEVYAQIAPDVPHALHMPSHIHVRLGDWPEVINWNRRSAKAALENPAGDYISHHYIHAQDYLLYAHLQRGEDEKAREVLEETFAREPHQPTIVAAYHAAVMPARMAVERRDWDSAREIEIMPWEDLAWDEPVGRWSQANAWLARGMGHAQNGDLDQTRQAYDSLRTLRRQTEDDGERAFADYIRIEEYQLAAWLAWLEDDQDKAIEHMYRAVELEADTEKHPITPGALIPPSEGLGELYLAMDRPEDALEAFERSDRVWPARYNTLLGAARAAEAAGKADRAERHYEALLAMIGDADRSGIREAKAFLQ</sequence>
<evidence type="ECO:0008006" key="4">
    <source>
        <dbReference type="Google" id="ProtNLM"/>
    </source>
</evidence>
<dbReference type="AlphaFoldDB" id="A0AAP6JGI0"/>
<dbReference type="Proteomes" id="UP001302316">
    <property type="component" value="Unassembled WGS sequence"/>
</dbReference>
<accession>A0AAP6JGI0</accession>
<dbReference type="SUPFAM" id="SSF48452">
    <property type="entry name" value="TPR-like"/>
    <property type="match status" value="2"/>
</dbReference>
<proteinExistence type="predicted"/>
<feature type="chain" id="PRO_5043045844" description="Tetratricopeptide repeat protein" evidence="1">
    <location>
        <begin position="32"/>
        <end position="578"/>
    </location>
</feature>
<evidence type="ECO:0000256" key="1">
    <source>
        <dbReference type="SAM" id="SignalP"/>
    </source>
</evidence>
<keyword evidence="3" id="KW-1185">Reference proteome</keyword>
<feature type="signal peptide" evidence="1">
    <location>
        <begin position="1"/>
        <end position="31"/>
    </location>
</feature>
<reference evidence="2 3" key="1">
    <citation type="submission" date="2023-12" db="EMBL/GenBank/DDBJ databases">
        <title>Whole-genome sequencing of halo(alkali)philic microorganisms from hypersaline lakes.</title>
        <authorList>
            <person name="Sorokin D.Y."/>
            <person name="Merkel A.Y."/>
            <person name="Messina E."/>
            <person name="Yakimov M."/>
        </authorList>
    </citation>
    <scope>NUCLEOTIDE SEQUENCE [LARGE SCALE GENOMIC DNA]</scope>
    <source>
        <strain evidence="2 3">AB-CW1</strain>
    </source>
</reference>